<gene>
    <name evidence="1" type="ORF">DB44_EW00140</name>
</gene>
<organism evidence="1 2">
    <name type="scientific">Candidatus Protochlamydia amoebophila</name>
    <dbReference type="NCBI Taxonomy" id="362787"/>
    <lineage>
        <taxon>Bacteria</taxon>
        <taxon>Pseudomonadati</taxon>
        <taxon>Chlamydiota</taxon>
        <taxon>Chlamydiia</taxon>
        <taxon>Parachlamydiales</taxon>
        <taxon>Parachlamydiaceae</taxon>
        <taxon>Candidatus Protochlamydia</taxon>
    </lineage>
</organism>
<dbReference type="EMBL" id="JSAN01000120">
    <property type="protein sequence ID" value="KIC71042.1"/>
    <property type="molecule type" value="Genomic_DNA"/>
</dbReference>
<reference evidence="1 2" key="1">
    <citation type="journal article" date="2014" name="Mol. Biol. Evol.">
        <title>Massive expansion of Ubiquitination-related gene families within the Chlamydiae.</title>
        <authorList>
            <person name="Domman D."/>
            <person name="Collingro A."/>
            <person name="Lagkouvardos I."/>
            <person name="Gehre L."/>
            <person name="Weinmaier T."/>
            <person name="Rattei T."/>
            <person name="Subtil A."/>
            <person name="Horn M."/>
        </authorList>
    </citation>
    <scope>NUCLEOTIDE SEQUENCE [LARGE SCALE GENOMIC DNA]</scope>
    <source>
        <strain evidence="1 2">EI2</strain>
    </source>
</reference>
<comment type="caution">
    <text evidence="1">The sequence shown here is derived from an EMBL/GenBank/DDBJ whole genome shotgun (WGS) entry which is preliminary data.</text>
</comment>
<name>A0A0C1JUT8_9BACT</name>
<proteinExistence type="predicted"/>
<evidence type="ECO:0000313" key="1">
    <source>
        <dbReference type="EMBL" id="KIC71042.1"/>
    </source>
</evidence>
<accession>A0A0C1JUT8</accession>
<dbReference type="Proteomes" id="UP000031465">
    <property type="component" value="Unassembled WGS sequence"/>
</dbReference>
<protein>
    <submittedName>
        <fullName evidence="1">Uncharacterized protein</fullName>
    </submittedName>
</protein>
<evidence type="ECO:0000313" key="2">
    <source>
        <dbReference type="Proteomes" id="UP000031465"/>
    </source>
</evidence>
<sequence>MFYSKPEHLFPEKMYANPFKIFFISKNEHFLGSLWQFLN</sequence>
<dbReference type="PATRIC" id="fig|362787.3.peg.1758"/>
<dbReference type="AlphaFoldDB" id="A0A0C1JUT8"/>